<organism evidence="1 2">
    <name type="scientific">Fuscibacter oryzae</name>
    <dbReference type="NCBI Taxonomy" id="2803939"/>
    <lineage>
        <taxon>Bacteria</taxon>
        <taxon>Pseudomonadati</taxon>
        <taxon>Pseudomonadota</taxon>
        <taxon>Alphaproteobacteria</taxon>
        <taxon>Rhodobacterales</taxon>
        <taxon>Paracoccaceae</taxon>
        <taxon>Fuscibacter</taxon>
    </lineage>
</organism>
<protein>
    <submittedName>
        <fullName evidence="1">Uncharacterized protein</fullName>
    </submittedName>
</protein>
<dbReference type="AlphaFoldDB" id="A0A8J7MQY8"/>
<comment type="caution">
    <text evidence="1">The sequence shown here is derived from an EMBL/GenBank/DDBJ whole genome shotgun (WGS) entry which is preliminary data.</text>
</comment>
<dbReference type="EMBL" id="JAESVP010000003">
    <property type="protein sequence ID" value="MBL4927967.1"/>
    <property type="molecule type" value="Genomic_DNA"/>
</dbReference>
<dbReference type="Proteomes" id="UP000619033">
    <property type="component" value="Unassembled WGS sequence"/>
</dbReference>
<accession>A0A8J7MQY8</accession>
<reference evidence="1" key="1">
    <citation type="submission" date="2021-01" db="EMBL/GenBank/DDBJ databases">
        <title>Genome seq and assembly of Tabrizicola sp. KVB23.</title>
        <authorList>
            <person name="Chhetri G."/>
        </authorList>
    </citation>
    <scope>NUCLEOTIDE SEQUENCE</scope>
    <source>
        <strain evidence="1">KVB23</strain>
    </source>
</reference>
<evidence type="ECO:0000313" key="2">
    <source>
        <dbReference type="Proteomes" id="UP000619033"/>
    </source>
</evidence>
<sequence length="66" mass="7480">MAKKDHHGHRVGDYLSPGDYRILERPWRYGLPRDGVYAVIDGYTYRINGDTSRILAVYGLLSALGN</sequence>
<evidence type="ECO:0000313" key="1">
    <source>
        <dbReference type="EMBL" id="MBL4927967.1"/>
    </source>
</evidence>
<name>A0A8J7MQY8_9RHOB</name>
<proteinExistence type="predicted"/>
<gene>
    <name evidence="1" type="ORF">JI744_07605</name>
</gene>
<keyword evidence="2" id="KW-1185">Reference proteome</keyword>